<evidence type="ECO:0000313" key="5">
    <source>
        <dbReference type="EMBL" id="GEL94975.1"/>
    </source>
</evidence>
<dbReference type="GO" id="GO:0016757">
    <property type="term" value="F:glycosyltransferase activity"/>
    <property type="evidence" value="ECO:0007669"/>
    <property type="project" value="UniProtKB-KW"/>
</dbReference>
<keyword evidence="1" id="KW-0328">Glycosyltransferase</keyword>
<organism evidence="5 6">
    <name type="scientific">Cellulomonas composti</name>
    <dbReference type="NCBI Taxonomy" id="266130"/>
    <lineage>
        <taxon>Bacteria</taxon>
        <taxon>Bacillati</taxon>
        <taxon>Actinomycetota</taxon>
        <taxon>Actinomycetes</taxon>
        <taxon>Micrococcales</taxon>
        <taxon>Cellulomonadaceae</taxon>
        <taxon>Cellulomonas</taxon>
    </lineage>
</organism>
<evidence type="ECO:0000256" key="3">
    <source>
        <dbReference type="SAM" id="MobiDB-lite"/>
    </source>
</evidence>
<dbReference type="Gene3D" id="3.40.50.2000">
    <property type="entry name" value="Glycogen Phosphorylase B"/>
    <property type="match status" value="2"/>
</dbReference>
<evidence type="ECO:0000256" key="1">
    <source>
        <dbReference type="ARBA" id="ARBA00022676"/>
    </source>
</evidence>
<protein>
    <submittedName>
        <fullName evidence="5">Glycosyl transferase</fullName>
    </submittedName>
</protein>
<dbReference type="Proteomes" id="UP000321720">
    <property type="component" value="Unassembled WGS sequence"/>
</dbReference>
<keyword evidence="2 5" id="KW-0808">Transferase</keyword>
<dbReference type="PANTHER" id="PTHR12526">
    <property type="entry name" value="GLYCOSYLTRANSFERASE"/>
    <property type="match status" value="1"/>
</dbReference>
<reference evidence="5 6" key="1">
    <citation type="submission" date="2019-07" db="EMBL/GenBank/DDBJ databases">
        <title>Whole genome shotgun sequence of Cellulomonas composti NBRC 100758.</title>
        <authorList>
            <person name="Hosoyama A."/>
            <person name="Uohara A."/>
            <person name="Ohji S."/>
            <person name="Ichikawa N."/>
        </authorList>
    </citation>
    <scope>NUCLEOTIDE SEQUENCE [LARGE SCALE GENOMIC DNA]</scope>
    <source>
        <strain evidence="5 6">NBRC 100758</strain>
    </source>
</reference>
<feature type="domain" description="Glycosyltransferase subfamily 4-like N-terminal" evidence="4">
    <location>
        <begin position="21"/>
        <end position="171"/>
    </location>
</feature>
<accession>A0A511JAF0</accession>
<feature type="region of interest" description="Disordered" evidence="3">
    <location>
        <begin position="375"/>
        <end position="405"/>
    </location>
</feature>
<proteinExistence type="predicted"/>
<dbReference type="SUPFAM" id="SSF53756">
    <property type="entry name" value="UDP-Glycosyltransferase/glycogen phosphorylase"/>
    <property type="match status" value="1"/>
</dbReference>
<evidence type="ECO:0000259" key="4">
    <source>
        <dbReference type="Pfam" id="PF13579"/>
    </source>
</evidence>
<dbReference type="Pfam" id="PF13692">
    <property type="entry name" value="Glyco_trans_1_4"/>
    <property type="match status" value="1"/>
</dbReference>
<dbReference type="AlphaFoldDB" id="A0A511JAF0"/>
<sequence length="405" mass="43502">MPDGPLSIAMVGTRGVPARYGGFETAIEEIGRRLVRDGHRVVVYCRHADTGTDADDGPRHLGMERVTLPALRRRSLETLSHTALSVAHLAAHRTDAAFVFNAANSPLLPVLRAARIPVATHVDGLEWKRAKWGPSGRRYYRRAEALAVRWSDALIADAPGIAAYYREEFGVGTRLLSYGAPVQTAPGHDRLGELGLQPGGFHVLVARFEPENHVEPLVRGFVASGATLPLVVVGSAPYADEYTRAVHAAAGDDPRVRLVGGVWDAALLDQLYANARTYLHGHSVGGTNPSLLRAIGAGTATIAFDVSFNRDVLGDDGRYVRTPADVAREVEAAEADPAGTADRGRALQERARQYDWDDVAQGYAVLAADLAARRVPGPQRARRRPHAAGVLDDRPVGAEPVTADD</sequence>
<evidence type="ECO:0000256" key="2">
    <source>
        <dbReference type="ARBA" id="ARBA00022679"/>
    </source>
</evidence>
<keyword evidence="6" id="KW-1185">Reference proteome</keyword>
<dbReference type="EMBL" id="BJWG01000006">
    <property type="protein sequence ID" value="GEL94975.1"/>
    <property type="molecule type" value="Genomic_DNA"/>
</dbReference>
<dbReference type="InterPro" id="IPR028098">
    <property type="entry name" value="Glyco_trans_4-like_N"/>
</dbReference>
<dbReference type="Pfam" id="PF13579">
    <property type="entry name" value="Glyco_trans_4_4"/>
    <property type="match status" value="1"/>
</dbReference>
<gene>
    <name evidence="5" type="ORF">CCO02nite_16330</name>
</gene>
<name>A0A511JAF0_9CELL</name>
<evidence type="ECO:0000313" key="6">
    <source>
        <dbReference type="Proteomes" id="UP000321720"/>
    </source>
</evidence>
<comment type="caution">
    <text evidence="5">The sequence shown here is derived from an EMBL/GenBank/DDBJ whole genome shotgun (WGS) entry which is preliminary data.</text>
</comment>